<dbReference type="EMBL" id="MLTE01000013">
    <property type="protein sequence ID" value="OHJ50162.1"/>
    <property type="molecule type" value="Genomic_DNA"/>
</dbReference>
<evidence type="ECO:0000313" key="3">
    <source>
        <dbReference type="EMBL" id="OHJ50162.1"/>
    </source>
</evidence>
<reference evidence="3" key="1">
    <citation type="submission" date="2016-09" db="EMBL/GenBank/DDBJ databases">
        <title>Whole genome sequencing of Salmonella enterica.</title>
        <authorList>
            <person name="Bell R."/>
        </authorList>
    </citation>
    <scope>NUCLEOTIDE SEQUENCE [LARGE SCALE GENOMIC DNA]</scope>
    <source>
        <strain evidence="3">CFSAN044929</strain>
    </source>
</reference>
<feature type="region of interest" description="Disordered" evidence="1">
    <location>
        <begin position="50"/>
        <end position="72"/>
    </location>
</feature>
<comment type="caution">
    <text evidence="3">The sequence shown here is derived from an EMBL/GenBank/DDBJ whole genome shotgun (WGS) entry which is preliminary data.</text>
</comment>
<dbReference type="InterPro" id="IPR012337">
    <property type="entry name" value="RNaseH-like_sf"/>
</dbReference>
<dbReference type="InterPro" id="IPR010921">
    <property type="entry name" value="Trp_repressor/repl_initiator"/>
</dbReference>
<evidence type="ECO:0000259" key="2">
    <source>
        <dbReference type="Pfam" id="PF13683"/>
    </source>
</evidence>
<gene>
    <name evidence="3" type="ORF">A7S51_17940</name>
</gene>
<proteinExistence type="predicted"/>
<dbReference type="Pfam" id="PF13683">
    <property type="entry name" value="rve_3"/>
    <property type="match status" value="1"/>
</dbReference>
<dbReference type="GO" id="GO:0043565">
    <property type="term" value="F:sequence-specific DNA binding"/>
    <property type="evidence" value="ECO:0007669"/>
    <property type="project" value="InterPro"/>
</dbReference>
<sequence length="103" mass="11923">MNQKVKRTRRDHSLSFKLAVVEQVGKGEMTYCQAQNRGQPYCAELAEQTVNPTGSRPLHSESAEPEDREQARRMVRESVEIYNTQRPHLSLQYKTPDEVHRAL</sequence>
<dbReference type="SUPFAM" id="SSF53098">
    <property type="entry name" value="Ribonuclease H-like"/>
    <property type="match status" value="1"/>
</dbReference>
<organism evidence="3">
    <name type="scientific">Salmonella enterica</name>
    <name type="common">Salmonella choleraesuis</name>
    <dbReference type="NCBI Taxonomy" id="28901"/>
    <lineage>
        <taxon>Bacteria</taxon>
        <taxon>Pseudomonadati</taxon>
        <taxon>Pseudomonadota</taxon>
        <taxon>Gammaproteobacteria</taxon>
        <taxon>Enterobacterales</taxon>
        <taxon>Enterobacteriaceae</taxon>
        <taxon>Salmonella</taxon>
    </lineage>
</organism>
<dbReference type="InterPro" id="IPR001584">
    <property type="entry name" value="Integrase_cat-core"/>
</dbReference>
<accession>A0A3F3J6Y3</accession>
<dbReference type="SUPFAM" id="SSF48295">
    <property type="entry name" value="TrpR-like"/>
    <property type="match status" value="1"/>
</dbReference>
<feature type="domain" description="Integrase catalytic" evidence="2">
    <location>
        <begin position="63"/>
        <end position="96"/>
    </location>
</feature>
<dbReference type="GO" id="GO:0015074">
    <property type="term" value="P:DNA integration"/>
    <property type="evidence" value="ECO:0007669"/>
    <property type="project" value="InterPro"/>
</dbReference>
<evidence type="ECO:0000256" key="1">
    <source>
        <dbReference type="SAM" id="MobiDB-lite"/>
    </source>
</evidence>
<dbReference type="AlphaFoldDB" id="A0A3F3J6Y3"/>
<name>A0A3F3J6Y3_SALER</name>
<protein>
    <recommendedName>
        <fullName evidence="2">Integrase catalytic domain-containing protein</fullName>
    </recommendedName>
</protein>
<dbReference type="Proteomes" id="UP000866740">
    <property type="component" value="Unassembled WGS sequence"/>
</dbReference>